<evidence type="ECO:0000313" key="2">
    <source>
        <dbReference type="EMBL" id="MBB5092402.1"/>
    </source>
</evidence>
<dbReference type="EMBL" id="JACHIL010000006">
    <property type="protein sequence ID" value="MBB5092402.1"/>
    <property type="molecule type" value="Genomic_DNA"/>
</dbReference>
<reference evidence="2 3" key="1">
    <citation type="submission" date="2020-08" db="EMBL/GenBank/DDBJ databases">
        <title>Genomic Encyclopedia of Type Strains, Phase IV (KMG-IV): sequencing the most valuable type-strain genomes for metagenomic binning, comparative biology and taxonomic classification.</title>
        <authorList>
            <person name="Goeker M."/>
        </authorList>
    </citation>
    <scope>NUCLEOTIDE SEQUENCE [LARGE SCALE GENOMIC DNA]</scope>
    <source>
        <strain evidence="2 3">DSM 25620</strain>
    </source>
</reference>
<dbReference type="GO" id="GO:0016740">
    <property type="term" value="F:transferase activity"/>
    <property type="evidence" value="ECO:0007669"/>
    <property type="project" value="UniProtKB-KW"/>
</dbReference>
<evidence type="ECO:0000259" key="1">
    <source>
        <dbReference type="Pfam" id="PF01755"/>
    </source>
</evidence>
<dbReference type="Pfam" id="PF01755">
    <property type="entry name" value="Glyco_transf_25"/>
    <property type="match status" value="1"/>
</dbReference>
<sequence length="259" mass="29436">MKAYLINLDRCPERLVRMQEQFAKASVPFERVAAVDGKNLSDQELASIIRIPSWKEPLTRTEIGCFLSHRKCLELIAQGEDRFAAIFEDDVTLSKDTRQFFESTDWIPDNAELIKIETQGKKVLTDKPVVTIAGRYTVAQLRSQHILAAGYIVSRDCARKLLCRMNDAASPIDHLLFTPSCGFFPQMTVYQVSPAICMQAGLESTLSPERSSQYCPPAKMQRLKREVKRVFVRGKTGLWGLYINCFTKKRWGRVPGARD</sequence>
<protein>
    <submittedName>
        <fullName evidence="2">Glycosyl transferase family 25</fullName>
    </submittedName>
</protein>
<evidence type="ECO:0000313" key="3">
    <source>
        <dbReference type="Proteomes" id="UP000531231"/>
    </source>
</evidence>
<keyword evidence="2" id="KW-0808">Transferase</keyword>
<gene>
    <name evidence="2" type="ORF">HNQ68_002959</name>
</gene>
<dbReference type="Proteomes" id="UP000531231">
    <property type="component" value="Unassembled WGS sequence"/>
</dbReference>
<name>A0A7W8ERD5_9HYPH</name>
<dbReference type="AlphaFoldDB" id="A0A7W8ERD5"/>
<dbReference type="CDD" id="cd06532">
    <property type="entry name" value="Glyco_transf_25"/>
    <property type="match status" value="1"/>
</dbReference>
<accession>A0A7W8ERD5</accession>
<feature type="domain" description="Glycosyl transferase family 25" evidence="1">
    <location>
        <begin position="2"/>
        <end position="175"/>
    </location>
</feature>
<proteinExistence type="predicted"/>
<organism evidence="2 3">
    <name type="scientific">Pseudochrobactrum saccharolyticum</name>
    <dbReference type="NCBI Taxonomy" id="354352"/>
    <lineage>
        <taxon>Bacteria</taxon>
        <taxon>Pseudomonadati</taxon>
        <taxon>Pseudomonadota</taxon>
        <taxon>Alphaproteobacteria</taxon>
        <taxon>Hyphomicrobiales</taxon>
        <taxon>Brucellaceae</taxon>
        <taxon>Pseudochrobactrum</taxon>
    </lineage>
</organism>
<comment type="caution">
    <text evidence="2">The sequence shown here is derived from an EMBL/GenBank/DDBJ whole genome shotgun (WGS) entry which is preliminary data.</text>
</comment>
<keyword evidence="3" id="KW-1185">Reference proteome</keyword>
<dbReference type="RefSeq" id="WP_170265301.1">
    <property type="nucleotide sequence ID" value="NZ_JACHIL010000006.1"/>
</dbReference>
<dbReference type="InterPro" id="IPR002654">
    <property type="entry name" value="Glyco_trans_25"/>
</dbReference>